<dbReference type="Proteomes" id="UP000002487">
    <property type="component" value="Chromosome"/>
</dbReference>
<proteinExistence type="predicted"/>
<dbReference type="InParanoid" id="Q8TMP5"/>
<dbReference type="EnsemblBacteria" id="AAM05989">
    <property type="protein sequence ID" value="AAM05989"/>
    <property type="gene ID" value="MA_2608"/>
</dbReference>
<sequence>MRGERFFSCFVDRDPGWDCTAHMTSPLVVMSWPAPWWMSPLESIFEAHLEQSLCPFIFGQVAGTNTCLHSSQSSCLWGQTIFLFMLPLPDGRPGRTEGIFRNGFLRVLLCR</sequence>
<keyword evidence="2" id="KW-1185">Reference proteome</keyword>
<evidence type="ECO:0000313" key="1">
    <source>
        <dbReference type="EMBL" id="AAM05989.1"/>
    </source>
</evidence>
<protein>
    <submittedName>
        <fullName evidence="1">Uncharacterized protein</fullName>
    </submittedName>
</protein>
<organism evidence="1 2">
    <name type="scientific">Methanosarcina acetivorans (strain ATCC 35395 / DSM 2834 / JCM 12185 / C2A)</name>
    <dbReference type="NCBI Taxonomy" id="188937"/>
    <lineage>
        <taxon>Archaea</taxon>
        <taxon>Methanobacteriati</taxon>
        <taxon>Methanobacteriota</taxon>
        <taxon>Stenosarchaea group</taxon>
        <taxon>Methanomicrobia</taxon>
        <taxon>Methanosarcinales</taxon>
        <taxon>Methanosarcinaceae</taxon>
        <taxon>Methanosarcina</taxon>
    </lineage>
</organism>
<gene>
    <name evidence="1" type="ordered locus">MA_2608</name>
</gene>
<dbReference type="EMBL" id="AE010299">
    <property type="protein sequence ID" value="AAM05989.1"/>
    <property type="molecule type" value="Genomic_DNA"/>
</dbReference>
<name>Q8TMP5_METAC</name>
<dbReference type="KEGG" id="mac:MA_2608"/>
<dbReference type="AlphaFoldDB" id="Q8TMP5"/>
<reference evidence="1 2" key="1">
    <citation type="journal article" date="2002" name="Genome Res.">
        <title>The genome of Methanosarcina acetivorans reveals extensive metabolic and physiological diversity.</title>
        <authorList>
            <person name="Galagan J.E."/>
            <person name="Nusbaum C."/>
            <person name="Roy A."/>
            <person name="Endrizzi M.G."/>
            <person name="Macdonald P."/>
            <person name="FitzHugh W."/>
            <person name="Calvo S."/>
            <person name="Engels R."/>
            <person name="Smirnov S."/>
            <person name="Atnoor D."/>
            <person name="Brown A."/>
            <person name="Allen N."/>
            <person name="Naylor J."/>
            <person name="Stange-Thomann N."/>
            <person name="DeArellano K."/>
            <person name="Johnson R."/>
            <person name="Linton L."/>
            <person name="McEwan P."/>
            <person name="McKernan K."/>
            <person name="Talamas J."/>
            <person name="Tirrell A."/>
            <person name="Ye W."/>
            <person name="Zimmer A."/>
            <person name="Barber R.D."/>
            <person name="Cann I."/>
            <person name="Graham D.E."/>
            <person name="Grahame D.A."/>
            <person name="Guss A."/>
            <person name="Hedderich R."/>
            <person name="Ingram-Smith C."/>
            <person name="Kuettner C.H."/>
            <person name="Krzycki J.A."/>
            <person name="Leigh J.A."/>
            <person name="Li W."/>
            <person name="Liu J."/>
            <person name="Mukhopadhyay B."/>
            <person name="Reeve J.N."/>
            <person name="Smith K."/>
            <person name="Springer T.A."/>
            <person name="Umayam L.A."/>
            <person name="White O."/>
            <person name="White R.H."/>
            <person name="de Macario E.C."/>
            <person name="Ferry J.G."/>
            <person name="Jarrell K.F."/>
            <person name="Jing H."/>
            <person name="Macario A.J.L."/>
            <person name="Paulsen I."/>
            <person name="Pritchett M."/>
            <person name="Sowers K.R."/>
            <person name="Swanson R.V."/>
            <person name="Zinder S.H."/>
            <person name="Lander E."/>
            <person name="Metcalf W.W."/>
            <person name="Birren B."/>
        </authorList>
    </citation>
    <scope>NUCLEOTIDE SEQUENCE [LARGE SCALE GENOMIC DNA]</scope>
    <source>
        <strain evidence="2">ATCC 35395 / DSM 2834 / JCM 12185 / C2A</strain>
    </source>
</reference>
<dbReference type="HOGENOM" id="CLU_2152584_0_0_2"/>
<accession>Q8TMP5</accession>
<evidence type="ECO:0000313" key="2">
    <source>
        <dbReference type="Proteomes" id="UP000002487"/>
    </source>
</evidence>